<evidence type="ECO:0000313" key="3">
    <source>
        <dbReference type="Proteomes" id="UP000196877"/>
    </source>
</evidence>
<keyword evidence="1" id="KW-0812">Transmembrane</keyword>
<keyword evidence="1" id="KW-1133">Transmembrane helix</keyword>
<dbReference type="EMBL" id="CP021920">
    <property type="protein sequence ID" value="ASB87327.1"/>
    <property type="molecule type" value="Genomic_DNA"/>
</dbReference>
<accession>A0ABM6LE78</accession>
<dbReference type="Proteomes" id="UP000196877">
    <property type="component" value="Chromosome"/>
</dbReference>
<evidence type="ECO:0000256" key="1">
    <source>
        <dbReference type="SAM" id="Phobius"/>
    </source>
</evidence>
<evidence type="ECO:0000313" key="2">
    <source>
        <dbReference type="EMBL" id="ASB87327.1"/>
    </source>
</evidence>
<protein>
    <submittedName>
        <fullName evidence="2">Uncharacterized protein</fullName>
    </submittedName>
</protein>
<reference evidence="2 3" key="1">
    <citation type="submission" date="2017-06" db="EMBL/GenBank/DDBJ databases">
        <title>Genome sequence of Bacillus sonorensis strain SRCM101395.</title>
        <authorList>
            <person name="Cho S.H."/>
        </authorList>
    </citation>
    <scope>NUCLEOTIDE SEQUENCE [LARGE SCALE GENOMIC DNA]</scope>
    <source>
        <strain evidence="2 3">SRCM101395</strain>
    </source>
</reference>
<keyword evidence="1" id="KW-0472">Membrane</keyword>
<dbReference type="GeneID" id="92855168"/>
<dbReference type="RefSeq" id="WP_155759051.1">
    <property type="nucleotide sequence ID" value="NZ_CABJEH010000002.1"/>
</dbReference>
<organism evidence="2 3">
    <name type="scientific">Bacillus sonorensis</name>
    <dbReference type="NCBI Taxonomy" id="119858"/>
    <lineage>
        <taxon>Bacteria</taxon>
        <taxon>Bacillati</taxon>
        <taxon>Bacillota</taxon>
        <taxon>Bacilli</taxon>
        <taxon>Bacillales</taxon>
        <taxon>Bacillaceae</taxon>
        <taxon>Bacillus</taxon>
    </lineage>
</organism>
<keyword evidence="3" id="KW-1185">Reference proteome</keyword>
<proteinExistence type="predicted"/>
<feature type="transmembrane region" description="Helical" evidence="1">
    <location>
        <begin position="27"/>
        <end position="50"/>
    </location>
</feature>
<gene>
    <name evidence="2" type="ORF">S101395_00773</name>
</gene>
<name>A0ABM6LE78_9BACI</name>
<sequence>MNKQNKSTPAATEVEKVRGDHMDSRRFHLIGIIVSSICVILSLTALILSLQ</sequence>